<organism evidence="2 3">
    <name type="scientific">Floridaenema flaviceps BLCC-F50</name>
    <dbReference type="NCBI Taxonomy" id="3153642"/>
    <lineage>
        <taxon>Bacteria</taxon>
        <taxon>Bacillati</taxon>
        <taxon>Cyanobacteriota</taxon>
        <taxon>Cyanophyceae</taxon>
        <taxon>Oscillatoriophycideae</taxon>
        <taxon>Aerosakkonematales</taxon>
        <taxon>Aerosakkonemataceae</taxon>
        <taxon>Floridanema</taxon>
        <taxon>Floridanema flaviceps</taxon>
    </lineage>
</organism>
<comment type="caution">
    <text evidence="2">The sequence shown here is derived from an EMBL/GenBank/DDBJ whole genome shotgun (WGS) entry which is preliminary data.</text>
</comment>
<accession>A0ABV4XM94</accession>
<dbReference type="Proteomes" id="UP001576784">
    <property type="component" value="Unassembled WGS sequence"/>
</dbReference>
<evidence type="ECO:0000313" key="3">
    <source>
        <dbReference type="Proteomes" id="UP001576784"/>
    </source>
</evidence>
<dbReference type="RefSeq" id="WP_413262495.1">
    <property type="nucleotide sequence ID" value="NZ_JBHFNR010000053.1"/>
</dbReference>
<dbReference type="EMBL" id="JBHFNR010000053">
    <property type="protein sequence ID" value="MFB2892828.1"/>
    <property type="molecule type" value="Genomic_DNA"/>
</dbReference>
<proteinExistence type="predicted"/>
<protein>
    <submittedName>
        <fullName evidence="2">Uncharacterized protein</fullName>
    </submittedName>
</protein>
<name>A0ABV4XM94_9CYAN</name>
<keyword evidence="1" id="KW-0175">Coiled coil</keyword>
<gene>
    <name evidence="2" type="ORF">ACE1CI_07780</name>
</gene>
<evidence type="ECO:0000256" key="1">
    <source>
        <dbReference type="SAM" id="Coils"/>
    </source>
</evidence>
<sequence length="114" mass="12469">MAELPEETITTILDLIGRLAKLINQAAATELSIFERFGETEATASVLEQLPNIRERATSSYSRLSNLLLRVSEFQPIAPPATLELLAQTIEQAEATADAGEATVREAKSDWNLL</sequence>
<keyword evidence="3" id="KW-1185">Reference proteome</keyword>
<evidence type="ECO:0000313" key="2">
    <source>
        <dbReference type="EMBL" id="MFB2892828.1"/>
    </source>
</evidence>
<reference evidence="2 3" key="1">
    <citation type="submission" date="2024-09" db="EMBL/GenBank/DDBJ databases">
        <title>Floridaenema gen nov. (Aerosakkonemataceae, Aerosakkonematales ord. nov., Cyanobacteria) from benthic tropical and subtropical fresh waters, with the description of four new species.</title>
        <authorList>
            <person name="Moretto J.A."/>
            <person name="Berthold D.E."/>
            <person name="Lefler F.W."/>
            <person name="Huang I.-S."/>
            <person name="Laughinghouse H. IV."/>
        </authorList>
    </citation>
    <scope>NUCLEOTIDE SEQUENCE [LARGE SCALE GENOMIC DNA]</scope>
    <source>
        <strain evidence="2 3">BLCC-F50</strain>
    </source>
</reference>
<feature type="coiled-coil region" evidence="1">
    <location>
        <begin position="83"/>
        <end position="110"/>
    </location>
</feature>